<keyword evidence="7" id="KW-1185">Reference proteome</keyword>
<feature type="region of interest" description="Disordered" evidence="4">
    <location>
        <begin position="285"/>
        <end position="317"/>
    </location>
</feature>
<sequence>LNITRIRDDDYGEYQCISRNDVNTTTAVIYVNDCVLYAVGKPVYHKFTDQTYGSWLKDPLPRNDDVGERIWSTNESDTLHIYEYANKAKYRNNIPRIHKLKPPGFRGNAHVVYNGSFYYQEKYSDRIVRYDLDYSKQIEARSLYKAASSGSNFLYTTEYNYMDFSVDDNGLWVIYTTADSNNTHVAKLDPHSLIPQYSWNISINHHKVGEMFIVCGVLYAVDSVVDKNTKIRLALDLYRNQLLDDVNLSFTNPFKRTTTVGYNYRSKELYTWDKGNQLTYPTRYHEVGNNASSSDKTDDLSPQMHSGIDIYHDNGYD</sequence>
<comment type="caution">
    <text evidence="3">Lacks conserved residue(s) required for the propagation of feature annotation.</text>
</comment>
<dbReference type="OrthoDB" id="8626508at2759"/>
<evidence type="ECO:0000256" key="1">
    <source>
        <dbReference type="ARBA" id="ARBA00004613"/>
    </source>
</evidence>
<keyword evidence="2" id="KW-0964">Secreted</keyword>
<evidence type="ECO:0000313" key="7">
    <source>
        <dbReference type="Proteomes" id="UP001151699"/>
    </source>
</evidence>
<dbReference type="SMART" id="SM00284">
    <property type="entry name" value="OLF"/>
    <property type="match status" value="1"/>
</dbReference>
<dbReference type="AlphaFoldDB" id="A0A9Q0S475"/>
<evidence type="ECO:0000256" key="4">
    <source>
        <dbReference type="SAM" id="MobiDB-lite"/>
    </source>
</evidence>
<evidence type="ECO:0000313" key="6">
    <source>
        <dbReference type="EMBL" id="KAJ6644219.1"/>
    </source>
</evidence>
<comment type="subcellular location">
    <subcellularLocation>
        <location evidence="1">Secreted</location>
    </subcellularLocation>
</comment>
<dbReference type="Proteomes" id="UP001151699">
    <property type="component" value="Chromosome B"/>
</dbReference>
<feature type="non-terminal residue" evidence="6">
    <location>
        <position position="317"/>
    </location>
</feature>
<dbReference type="InterPro" id="IPR003112">
    <property type="entry name" value="Olfac-like_dom"/>
</dbReference>
<dbReference type="Pfam" id="PF02191">
    <property type="entry name" value="OLF"/>
    <property type="match status" value="1"/>
</dbReference>
<dbReference type="PROSITE" id="PS51132">
    <property type="entry name" value="OLF"/>
    <property type="match status" value="1"/>
</dbReference>
<comment type="caution">
    <text evidence="6">The sequence shown here is derived from an EMBL/GenBank/DDBJ whole genome shotgun (WGS) entry which is preliminary data.</text>
</comment>
<organism evidence="6 7">
    <name type="scientific">Pseudolycoriella hygida</name>
    <dbReference type="NCBI Taxonomy" id="35572"/>
    <lineage>
        <taxon>Eukaryota</taxon>
        <taxon>Metazoa</taxon>
        <taxon>Ecdysozoa</taxon>
        <taxon>Arthropoda</taxon>
        <taxon>Hexapoda</taxon>
        <taxon>Insecta</taxon>
        <taxon>Pterygota</taxon>
        <taxon>Neoptera</taxon>
        <taxon>Endopterygota</taxon>
        <taxon>Diptera</taxon>
        <taxon>Nematocera</taxon>
        <taxon>Sciaroidea</taxon>
        <taxon>Sciaridae</taxon>
        <taxon>Pseudolycoriella</taxon>
    </lineage>
</organism>
<evidence type="ECO:0000256" key="3">
    <source>
        <dbReference type="PROSITE-ProRule" id="PRU00446"/>
    </source>
</evidence>
<evidence type="ECO:0000256" key="2">
    <source>
        <dbReference type="ARBA" id="ARBA00022525"/>
    </source>
</evidence>
<name>A0A9Q0S475_9DIPT</name>
<accession>A0A9Q0S475</accession>
<dbReference type="GO" id="GO:0005615">
    <property type="term" value="C:extracellular space"/>
    <property type="evidence" value="ECO:0007669"/>
    <property type="project" value="TreeGrafter"/>
</dbReference>
<dbReference type="EMBL" id="WJQU01000002">
    <property type="protein sequence ID" value="KAJ6644219.1"/>
    <property type="molecule type" value="Genomic_DNA"/>
</dbReference>
<dbReference type="PANTHER" id="PTHR23192:SF85">
    <property type="entry name" value="GLIOMEDIN"/>
    <property type="match status" value="1"/>
</dbReference>
<dbReference type="PANTHER" id="PTHR23192">
    <property type="entry name" value="OLFACTOMEDIN-RELATED"/>
    <property type="match status" value="1"/>
</dbReference>
<protein>
    <submittedName>
        <fullName evidence="6">Myocilin</fullName>
    </submittedName>
</protein>
<proteinExistence type="predicted"/>
<feature type="domain" description="Olfactomedin-like" evidence="5">
    <location>
        <begin position="33"/>
        <end position="286"/>
    </location>
</feature>
<dbReference type="InterPro" id="IPR050605">
    <property type="entry name" value="Olfactomedin-like_domain"/>
</dbReference>
<reference evidence="6" key="1">
    <citation type="submission" date="2022-07" db="EMBL/GenBank/DDBJ databases">
        <authorList>
            <person name="Trinca V."/>
            <person name="Uliana J.V.C."/>
            <person name="Torres T.T."/>
            <person name="Ward R.J."/>
            <person name="Monesi N."/>
        </authorList>
    </citation>
    <scope>NUCLEOTIDE SEQUENCE</scope>
    <source>
        <strain evidence="6">HSMRA1968</strain>
        <tissue evidence="6">Whole embryos</tissue>
    </source>
</reference>
<gene>
    <name evidence="6" type="primary">Myoc</name>
    <name evidence="6" type="ORF">Bhyg_09186</name>
</gene>
<feature type="non-terminal residue" evidence="6">
    <location>
        <position position="1"/>
    </location>
</feature>
<dbReference type="GO" id="GO:0007165">
    <property type="term" value="P:signal transduction"/>
    <property type="evidence" value="ECO:0007669"/>
    <property type="project" value="TreeGrafter"/>
</dbReference>
<evidence type="ECO:0000259" key="5">
    <source>
        <dbReference type="PROSITE" id="PS51132"/>
    </source>
</evidence>